<feature type="compositionally biased region" description="Polar residues" evidence="7">
    <location>
        <begin position="155"/>
        <end position="170"/>
    </location>
</feature>
<proteinExistence type="inferred from homology"/>
<keyword evidence="4" id="KW-0805">Transcription regulation</keyword>
<dbReference type="PANTHER" id="PTHR46469:SF1">
    <property type="entry name" value="TRANSCRIPTION INITIATION FACTOR TFIID SUBUNIT 8"/>
    <property type="match status" value="1"/>
</dbReference>
<evidence type="ECO:0000256" key="1">
    <source>
        <dbReference type="ARBA" id="ARBA00004123"/>
    </source>
</evidence>
<feature type="region of interest" description="Disordered" evidence="7">
    <location>
        <begin position="1"/>
        <end position="39"/>
    </location>
</feature>
<keyword evidence="5" id="KW-0804">Transcription</keyword>
<evidence type="ECO:0000256" key="4">
    <source>
        <dbReference type="ARBA" id="ARBA00023015"/>
    </source>
</evidence>
<feature type="region of interest" description="Disordered" evidence="7">
    <location>
        <begin position="150"/>
        <end position="170"/>
    </location>
</feature>
<protein>
    <recommendedName>
        <fullName evidence="3">Transcription initiation factor TFIID subunit 8</fullName>
    </recommendedName>
</protein>
<accession>A0ABR1FBF3</accession>
<evidence type="ECO:0000313" key="9">
    <source>
        <dbReference type="EMBL" id="KAK7207181.1"/>
    </source>
</evidence>
<dbReference type="Pfam" id="PF10406">
    <property type="entry name" value="TAF8_C"/>
    <property type="match status" value="1"/>
</dbReference>
<dbReference type="EMBL" id="JBBJBU010000001">
    <property type="protein sequence ID" value="KAK7207181.1"/>
    <property type="molecule type" value="Genomic_DNA"/>
</dbReference>
<dbReference type="CDD" id="cd08049">
    <property type="entry name" value="TAF8"/>
    <property type="match status" value="1"/>
</dbReference>
<reference evidence="9 10" key="1">
    <citation type="submission" date="2024-03" db="EMBL/GenBank/DDBJ databases">
        <title>Genome-scale model development and genomic sequencing of the oleaginous clade Lipomyces.</title>
        <authorList>
            <consortium name="Lawrence Berkeley National Laboratory"/>
            <person name="Czajka J.J."/>
            <person name="Han Y."/>
            <person name="Kim J."/>
            <person name="Mondo S.J."/>
            <person name="Hofstad B.A."/>
            <person name="Robles A."/>
            <person name="Haridas S."/>
            <person name="Riley R."/>
            <person name="LaButti K."/>
            <person name="Pangilinan J."/>
            <person name="Andreopoulos W."/>
            <person name="Lipzen A."/>
            <person name="Yan J."/>
            <person name="Wang M."/>
            <person name="Ng V."/>
            <person name="Grigoriev I.V."/>
            <person name="Spatafora J.W."/>
            <person name="Magnuson J.K."/>
            <person name="Baker S.E."/>
            <person name="Pomraning K.R."/>
        </authorList>
    </citation>
    <scope>NUCLEOTIDE SEQUENCE [LARGE SCALE GENOMIC DNA]</scope>
    <source>
        <strain evidence="9 10">Phaff 52-87</strain>
    </source>
</reference>
<dbReference type="RefSeq" id="XP_064770214.1">
    <property type="nucleotide sequence ID" value="XM_064911339.1"/>
</dbReference>
<keyword evidence="6" id="KW-0539">Nucleus</keyword>
<evidence type="ECO:0000256" key="7">
    <source>
        <dbReference type="SAM" id="MobiDB-lite"/>
    </source>
</evidence>
<dbReference type="CDD" id="cd00076">
    <property type="entry name" value="HFD_SF"/>
    <property type="match status" value="1"/>
</dbReference>
<dbReference type="InterPro" id="IPR019473">
    <property type="entry name" value="TFIID_su8_C"/>
</dbReference>
<dbReference type="GeneID" id="90036851"/>
<gene>
    <name evidence="9" type="ORF">BZA70DRAFT_270673</name>
</gene>
<evidence type="ECO:0000256" key="2">
    <source>
        <dbReference type="ARBA" id="ARBA00008767"/>
    </source>
</evidence>
<evidence type="ECO:0000259" key="8">
    <source>
        <dbReference type="Pfam" id="PF10406"/>
    </source>
</evidence>
<feature type="domain" description="Transcription factor TFIID subunit 8 C-terminal" evidence="8">
    <location>
        <begin position="197"/>
        <end position="245"/>
    </location>
</feature>
<name>A0ABR1FBF3_9ASCO</name>
<dbReference type="Proteomes" id="UP001498771">
    <property type="component" value="Unassembled WGS sequence"/>
</dbReference>
<evidence type="ECO:0000256" key="6">
    <source>
        <dbReference type="ARBA" id="ARBA00023242"/>
    </source>
</evidence>
<evidence type="ECO:0000256" key="5">
    <source>
        <dbReference type="ARBA" id="ARBA00023163"/>
    </source>
</evidence>
<comment type="subcellular location">
    <subcellularLocation>
        <location evidence="1">Nucleus</location>
    </subcellularLocation>
</comment>
<comment type="caution">
    <text evidence="9">The sequence shown here is derived from an EMBL/GenBank/DDBJ whole genome shotgun (WGS) entry which is preliminary data.</text>
</comment>
<keyword evidence="10" id="KW-1185">Reference proteome</keyword>
<evidence type="ECO:0000313" key="10">
    <source>
        <dbReference type="Proteomes" id="UP001498771"/>
    </source>
</evidence>
<evidence type="ECO:0000256" key="3">
    <source>
        <dbReference type="ARBA" id="ARBA00017307"/>
    </source>
</evidence>
<dbReference type="PANTHER" id="PTHR46469">
    <property type="entry name" value="TRANSCRIPTION INITIATION FACTOR TFIID SUBUNIT 8"/>
    <property type="match status" value="1"/>
</dbReference>
<feature type="compositionally biased region" description="Low complexity" evidence="7">
    <location>
        <begin position="20"/>
        <end position="30"/>
    </location>
</feature>
<sequence>MGDLSPAPAGVGSSGGGGEQTSSSNHSSRSGSREGDSKRKFEDFDSYTKLLENATAGDEGVFMIRPTAMMLQALAYQCTPSALQMFAILGEEYFLHLLSRLHSIAMIQRRNLPSVHDLAFLMTEEGIHTSDLEDEYMRSQFIFQPQLPSDEANETAGTLQSGEGDSPSLQEIDSWNKRQQELSLLAPTTRKKEELEYIPSWMPPLPADYTYRTTPTYPARTTNPKDIREKIIEEGRVVEQALRKLGAMSRGSDGATQSGQLSLLGDADEQYGAMNRSNSANEKMFDIVAMAASRRKKAINPIILHLGKKGKA</sequence>
<organism evidence="9 10">
    <name type="scientific">Myxozyma melibiosi</name>
    <dbReference type="NCBI Taxonomy" id="54550"/>
    <lineage>
        <taxon>Eukaryota</taxon>
        <taxon>Fungi</taxon>
        <taxon>Dikarya</taxon>
        <taxon>Ascomycota</taxon>
        <taxon>Saccharomycotina</taxon>
        <taxon>Lipomycetes</taxon>
        <taxon>Lipomycetales</taxon>
        <taxon>Lipomycetaceae</taxon>
        <taxon>Myxozyma</taxon>
    </lineage>
</organism>
<dbReference type="InterPro" id="IPR037818">
    <property type="entry name" value="TAF8"/>
</dbReference>
<comment type="similarity">
    <text evidence="2">Belongs to the TAF8 family.</text>
</comment>